<gene>
    <name evidence="14" type="primary">mprF</name>
    <name evidence="16" type="ORF">CJ192_00010</name>
</gene>
<evidence type="ECO:0000256" key="11">
    <source>
        <dbReference type="ARBA" id="ARBA00023251"/>
    </source>
</evidence>
<feature type="transmembrane region" description="Helical" evidence="14">
    <location>
        <begin position="128"/>
        <end position="149"/>
    </location>
</feature>
<dbReference type="PANTHER" id="PTHR34697">
    <property type="entry name" value="PHOSPHATIDYLGLYCEROL LYSYLTRANSFERASE"/>
    <property type="match status" value="1"/>
</dbReference>
<evidence type="ECO:0000256" key="4">
    <source>
        <dbReference type="ARBA" id="ARBA00021546"/>
    </source>
</evidence>
<evidence type="ECO:0000256" key="6">
    <source>
        <dbReference type="ARBA" id="ARBA00022679"/>
    </source>
</evidence>
<protein>
    <recommendedName>
        <fullName evidence="4 14">Phosphatidylglycerol lysyltransferase</fullName>
        <ecNumber evidence="3 14">2.3.2.3</ecNumber>
    </recommendedName>
    <alternativeName>
        <fullName evidence="12 14">Lysylphosphatidylglycerol synthase</fullName>
    </alternativeName>
</protein>
<dbReference type="InterPro" id="IPR024320">
    <property type="entry name" value="LPG_synthase_C"/>
</dbReference>
<evidence type="ECO:0000256" key="5">
    <source>
        <dbReference type="ARBA" id="ARBA00022475"/>
    </source>
</evidence>
<dbReference type="SUPFAM" id="SSF55729">
    <property type="entry name" value="Acyl-CoA N-acyltransferases (Nat)"/>
    <property type="match status" value="1"/>
</dbReference>
<dbReference type="Pfam" id="PF03706">
    <property type="entry name" value="LPG_synthase_TM"/>
    <property type="match status" value="1"/>
</dbReference>
<feature type="transmembrane region" description="Helical" evidence="14">
    <location>
        <begin position="49"/>
        <end position="69"/>
    </location>
</feature>
<dbReference type="GO" id="GO:0006629">
    <property type="term" value="P:lipid metabolic process"/>
    <property type="evidence" value="ECO:0007669"/>
    <property type="project" value="UniProtKB-KW"/>
</dbReference>
<dbReference type="Proteomes" id="UP000235658">
    <property type="component" value="Unassembled WGS sequence"/>
</dbReference>
<proteinExistence type="inferred from homology"/>
<feature type="transmembrane region" description="Helical" evidence="14">
    <location>
        <begin position="309"/>
        <end position="334"/>
    </location>
</feature>
<keyword evidence="9 14" id="KW-0443">Lipid metabolism</keyword>
<dbReference type="GO" id="GO:0005886">
    <property type="term" value="C:plasma membrane"/>
    <property type="evidence" value="ECO:0007669"/>
    <property type="project" value="UniProtKB-SubCell"/>
</dbReference>
<evidence type="ECO:0000256" key="13">
    <source>
        <dbReference type="ARBA" id="ARBA00047540"/>
    </source>
</evidence>
<evidence type="ECO:0000256" key="1">
    <source>
        <dbReference type="ARBA" id="ARBA00004651"/>
    </source>
</evidence>
<organism evidence="16 17">
    <name type="scientific">Anaerococcus hydrogenalis</name>
    <dbReference type="NCBI Taxonomy" id="33029"/>
    <lineage>
        <taxon>Bacteria</taxon>
        <taxon>Bacillati</taxon>
        <taxon>Bacillota</taxon>
        <taxon>Tissierellia</taxon>
        <taxon>Tissierellales</taxon>
        <taxon>Peptoniphilaceae</taxon>
        <taxon>Anaerococcus</taxon>
    </lineage>
</organism>
<evidence type="ECO:0000256" key="7">
    <source>
        <dbReference type="ARBA" id="ARBA00022692"/>
    </source>
</evidence>
<evidence type="ECO:0000313" key="17">
    <source>
        <dbReference type="Proteomes" id="UP000235658"/>
    </source>
</evidence>
<dbReference type="EC" id="2.3.2.3" evidence="3 14"/>
<accession>A0A2N6UJW8</accession>
<comment type="catalytic activity">
    <reaction evidence="13 14">
        <text>L-lysyl-tRNA(Lys) + a 1,2-diacyl-sn-glycero-3-phospho-(1'-sn-glycerol) = a 1,2-diacyl-sn-glycero-3-phospho-1'-(3'-O-L-lysyl)-sn-glycerol + tRNA(Lys)</text>
        <dbReference type="Rhea" id="RHEA:10668"/>
        <dbReference type="Rhea" id="RHEA-COMP:9696"/>
        <dbReference type="Rhea" id="RHEA-COMP:9697"/>
        <dbReference type="ChEBI" id="CHEBI:64716"/>
        <dbReference type="ChEBI" id="CHEBI:75792"/>
        <dbReference type="ChEBI" id="CHEBI:78442"/>
        <dbReference type="ChEBI" id="CHEBI:78529"/>
        <dbReference type="EC" id="2.3.2.3"/>
    </reaction>
</comment>
<keyword evidence="6 14" id="KW-0808">Transferase</keyword>
<dbReference type="InterPro" id="IPR016181">
    <property type="entry name" value="Acyl_CoA_acyltransferase"/>
</dbReference>
<evidence type="ECO:0000256" key="3">
    <source>
        <dbReference type="ARBA" id="ARBA00012014"/>
    </source>
</evidence>
<keyword evidence="7 14" id="KW-0812">Transmembrane</keyword>
<comment type="similarity">
    <text evidence="2 14">Belongs to the LPG synthase family.</text>
</comment>
<feature type="transmembrane region" description="Helical" evidence="14">
    <location>
        <begin position="475"/>
        <end position="497"/>
    </location>
</feature>
<comment type="function">
    <text evidence="14">Catalyzes the transfer of a lysyl group from L-lysyl-tRNA(Lys) to membrane-bound phosphatidylglycerol (PG), which produces lysylphosphatidylglycerol (LPG), a major component of the bacterial membrane with a positive net charge. LPG synthesis contributes to bacterial virulence as it is involved in the resistance mechanism against cationic antimicrobial peptides (CAMP) produces by the host's immune system (defensins, cathelicidins) and by the competing microorganisms.</text>
</comment>
<feature type="transmembrane region" description="Helical" evidence="14">
    <location>
        <begin position="99"/>
        <end position="116"/>
    </location>
</feature>
<evidence type="ECO:0000313" key="16">
    <source>
        <dbReference type="EMBL" id="PMC82153.1"/>
    </source>
</evidence>
<dbReference type="GO" id="GO:0055091">
    <property type="term" value="P:phospholipid homeostasis"/>
    <property type="evidence" value="ECO:0007669"/>
    <property type="project" value="TreeGrafter"/>
</dbReference>
<sequence>MKEKINNFKEIFKKIFLVSVLILVIIQFRKISKEIKVEDIKYIFKNLSIFIIILMGIYGIFANIPASLYDFVLNDELDNDYDKKYIAETGFCINNFNDLLGLGGFISIGLRTAFYGKGHEPSKLVKKIIELLVFLPCGLSFFSILSLISLCFHTNPVLERYMILLIGASLYIPIVFGLSFFGKIKFKKKNQIKLFIISIAEWFGVMSAFVVIGYLMGIKFDLITLSTLVVAANIVGYISMIPGAIGSFDLIILLALKSQGIDQELALSWILLYRLAYYIIPFCLAFVFFSKNFTKAFQFKEAGFLKRLFKNITLIINTFMMYIFGLFMILAATLPDKAYGGGLLTKLNPIRASAIYQFPSILFGFIFIIMARAYISRQKKSYILNIVILSLVFLYTYITGYSLSTLIYIVIMFVMNLITKDELHTKQFIYASEDRFVDLLLANFMLIVYVGKILKHGSIIDVNISEANDFILIPFEYNFVSIIVTISIIYFLSYLLIRFLQGSRLKIGEKFDRDRYLSLLESQGGSKEAFLAFLDDKDLFWLRKDDLDLACLQIKTIADKVVVMGDPIGNEEYFDELLDEFINQADDLGYNIVFYEINKEITMKVHEYGFNFMKFGESANVNLEEFNLDGKKKKNLRKTINKIDRDGYKFEVMEKPFDGKTIKRLQEISNSWLGEEKEKGFSLGFFDRNYLNTGDIAVVKNPDGKIIAFANLCPIYYKNWATVDLMRYDDKVDGLMDYLFINIFTYLKENNIKYFDLGMAPLANVGVMRHSFLQEKMVYMIFKLGDHFYSFEGLKAYKDKYASFWEERYLSYSRGSSLIFSGLTLFYAINKKVK</sequence>
<feature type="transmembrane region" description="Helical" evidence="14">
    <location>
        <begin position="12"/>
        <end position="28"/>
    </location>
</feature>
<keyword evidence="5" id="KW-1003">Cell membrane</keyword>
<evidence type="ECO:0000259" key="15">
    <source>
        <dbReference type="Pfam" id="PF09924"/>
    </source>
</evidence>
<keyword evidence="11 14" id="KW-0046">Antibiotic resistance</keyword>
<comment type="subcellular location">
    <subcellularLocation>
        <location evidence="1 14">Cell membrane</location>
        <topology evidence="1 14">Multi-pass membrane protein</topology>
    </subcellularLocation>
</comment>
<feature type="transmembrane region" description="Helical" evidence="14">
    <location>
        <begin position="436"/>
        <end position="455"/>
    </location>
</feature>
<feature type="transmembrane region" description="Helical" evidence="14">
    <location>
        <begin position="194"/>
        <end position="216"/>
    </location>
</feature>
<dbReference type="Pfam" id="PF09924">
    <property type="entry name" value="LPG_synthase_C"/>
    <property type="match status" value="1"/>
</dbReference>
<feature type="transmembrane region" description="Helical" evidence="14">
    <location>
        <begin position="355"/>
        <end position="376"/>
    </location>
</feature>
<dbReference type="GO" id="GO:0050071">
    <property type="term" value="F:phosphatidylglycerol lysyltransferase activity"/>
    <property type="evidence" value="ECO:0007669"/>
    <property type="project" value="UniProtKB-EC"/>
</dbReference>
<dbReference type="EMBL" id="PNHP01000001">
    <property type="protein sequence ID" value="PMC82153.1"/>
    <property type="molecule type" value="Genomic_DNA"/>
</dbReference>
<evidence type="ECO:0000256" key="9">
    <source>
        <dbReference type="ARBA" id="ARBA00023098"/>
    </source>
</evidence>
<evidence type="ECO:0000256" key="12">
    <source>
        <dbReference type="ARBA" id="ARBA00031899"/>
    </source>
</evidence>
<feature type="transmembrane region" description="Helical" evidence="14">
    <location>
        <begin position="161"/>
        <end position="182"/>
    </location>
</feature>
<evidence type="ECO:0000256" key="2">
    <source>
        <dbReference type="ARBA" id="ARBA00008627"/>
    </source>
</evidence>
<comment type="caution">
    <text evidence="16">The sequence shown here is derived from an EMBL/GenBank/DDBJ whole genome shotgun (WGS) entry which is preliminary data.</text>
</comment>
<dbReference type="NCBIfam" id="NF033480">
    <property type="entry name" value="bifunc_MprF"/>
    <property type="match status" value="1"/>
</dbReference>
<keyword evidence="10 14" id="KW-0472">Membrane</keyword>
<dbReference type="InterPro" id="IPR051211">
    <property type="entry name" value="PG_lysyltransferase"/>
</dbReference>
<evidence type="ECO:0000256" key="14">
    <source>
        <dbReference type="RuleBase" id="RU363042"/>
    </source>
</evidence>
<dbReference type="PANTHER" id="PTHR34697:SF2">
    <property type="entry name" value="PHOSPHATIDYLGLYCEROL LYSYLTRANSFERASE"/>
    <property type="match status" value="1"/>
</dbReference>
<dbReference type="RefSeq" id="WP_102197285.1">
    <property type="nucleotide sequence ID" value="NZ_CAUPDS010000010.1"/>
</dbReference>
<feature type="transmembrane region" description="Helical" evidence="14">
    <location>
        <begin position="382"/>
        <end position="415"/>
    </location>
</feature>
<feature type="domain" description="Phosphatidylglycerol lysyltransferase C-terminal" evidence="15">
    <location>
        <begin position="519"/>
        <end position="812"/>
    </location>
</feature>
<dbReference type="GO" id="GO:0046677">
    <property type="term" value="P:response to antibiotic"/>
    <property type="evidence" value="ECO:0007669"/>
    <property type="project" value="UniProtKB-KW"/>
</dbReference>
<keyword evidence="8 14" id="KW-1133">Transmembrane helix</keyword>
<evidence type="ECO:0000256" key="8">
    <source>
        <dbReference type="ARBA" id="ARBA00022989"/>
    </source>
</evidence>
<dbReference type="InterPro" id="IPR022791">
    <property type="entry name" value="L-PG_synthase/AglD"/>
</dbReference>
<dbReference type="AlphaFoldDB" id="A0A2N6UJW8"/>
<dbReference type="GeneID" id="84577559"/>
<feature type="transmembrane region" description="Helical" evidence="14">
    <location>
        <begin position="228"/>
        <end position="254"/>
    </location>
</feature>
<name>A0A2N6UJW8_9FIRM</name>
<feature type="transmembrane region" description="Helical" evidence="14">
    <location>
        <begin position="266"/>
        <end position="289"/>
    </location>
</feature>
<reference evidence="16 17" key="1">
    <citation type="submission" date="2017-09" db="EMBL/GenBank/DDBJ databases">
        <title>Bacterial strain isolated from the female urinary microbiota.</title>
        <authorList>
            <person name="Thomas-White K."/>
            <person name="Kumar N."/>
            <person name="Forster S."/>
            <person name="Putonti C."/>
            <person name="Lawley T."/>
            <person name="Wolfe A.J."/>
        </authorList>
    </citation>
    <scope>NUCLEOTIDE SEQUENCE [LARGE SCALE GENOMIC DNA]</scope>
    <source>
        <strain evidence="16 17">UMB0204</strain>
    </source>
</reference>
<evidence type="ECO:0000256" key="10">
    <source>
        <dbReference type="ARBA" id="ARBA00023136"/>
    </source>
</evidence>